<evidence type="ECO:0000313" key="2">
    <source>
        <dbReference type="EMBL" id="MDY0749077.1"/>
    </source>
</evidence>
<protein>
    <submittedName>
        <fullName evidence="2">Uncharacterized protein</fullName>
    </submittedName>
</protein>
<evidence type="ECO:0000256" key="1">
    <source>
        <dbReference type="SAM" id="SignalP"/>
    </source>
</evidence>
<gene>
    <name evidence="2" type="ORF">SNE35_31560</name>
</gene>
<comment type="caution">
    <text evidence="2">The sequence shown here is derived from an EMBL/GenBank/DDBJ whole genome shotgun (WGS) entry which is preliminary data.</text>
</comment>
<organism evidence="2 3">
    <name type="scientific">Roseateles agri</name>
    <dbReference type="NCBI Taxonomy" id="3098619"/>
    <lineage>
        <taxon>Bacteria</taxon>
        <taxon>Pseudomonadati</taxon>
        <taxon>Pseudomonadota</taxon>
        <taxon>Betaproteobacteria</taxon>
        <taxon>Burkholderiales</taxon>
        <taxon>Sphaerotilaceae</taxon>
        <taxon>Roseateles</taxon>
    </lineage>
</organism>
<dbReference type="Proteomes" id="UP001285263">
    <property type="component" value="Unassembled WGS sequence"/>
</dbReference>
<feature type="chain" id="PRO_5045529654" evidence="1">
    <location>
        <begin position="26"/>
        <end position="77"/>
    </location>
</feature>
<dbReference type="RefSeq" id="WP_320427044.1">
    <property type="nucleotide sequence ID" value="NZ_JAXCLA010000013.1"/>
</dbReference>
<proteinExistence type="predicted"/>
<keyword evidence="1" id="KW-0732">Signal</keyword>
<sequence length="77" mass="8007">MNKTSIVFAVALLSAGIMIGCTALAADRGAKTGPQMQVRPVQAQESGEMAVLNSEAPQAFQRFAASRAGHKTEAMGE</sequence>
<feature type="signal peptide" evidence="1">
    <location>
        <begin position="1"/>
        <end position="25"/>
    </location>
</feature>
<dbReference type="EMBL" id="JAXCLA010000013">
    <property type="protein sequence ID" value="MDY0749077.1"/>
    <property type="molecule type" value="Genomic_DNA"/>
</dbReference>
<reference evidence="2 3" key="1">
    <citation type="submission" date="2023-11" db="EMBL/GenBank/DDBJ databases">
        <title>Paucibacter sp. nov., isolated from fresh soil in Korea.</title>
        <authorList>
            <person name="Le N.T.T."/>
        </authorList>
    </citation>
    <scope>NUCLEOTIDE SEQUENCE [LARGE SCALE GENOMIC DNA]</scope>
    <source>
        <strain evidence="2 3">R3-3</strain>
    </source>
</reference>
<name>A0ABU5DRY2_9BURK</name>
<accession>A0ABU5DRY2</accession>
<dbReference type="PROSITE" id="PS51257">
    <property type="entry name" value="PROKAR_LIPOPROTEIN"/>
    <property type="match status" value="1"/>
</dbReference>
<evidence type="ECO:0000313" key="3">
    <source>
        <dbReference type="Proteomes" id="UP001285263"/>
    </source>
</evidence>
<keyword evidence="3" id="KW-1185">Reference proteome</keyword>